<evidence type="ECO:0000256" key="14">
    <source>
        <dbReference type="ARBA" id="ARBA00023136"/>
    </source>
</evidence>
<dbReference type="GO" id="GO:0005509">
    <property type="term" value="F:calcium ion binding"/>
    <property type="evidence" value="ECO:0007669"/>
    <property type="project" value="TreeGrafter"/>
</dbReference>
<dbReference type="GO" id="GO:0061817">
    <property type="term" value="P:endoplasmic reticulum-plasma membrane tethering"/>
    <property type="evidence" value="ECO:0007669"/>
    <property type="project" value="InterPro"/>
</dbReference>
<keyword evidence="6 15" id="KW-0812">Transmembrane</keyword>
<reference evidence="19" key="1">
    <citation type="submission" date="2019-12" db="UniProtKB">
        <authorList>
            <consortium name="WormBaseParasite"/>
        </authorList>
    </citation>
    <scope>IDENTIFICATION</scope>
</reference>
<evidence type="ECO:0000256" key="4">
    <source>
        <dbReference type="ARBA" id="ARBA00022448"/>
    </source>
</evidence>
<dbReference type="GO" id="GO:0008429">
    <property type="term" value="F:phosphatidylethanolamine binding"/>
    <property type="evidence" value="ECO:0007669"/>
    <property type="project" value="TreeGrafter"/>
</dbReference>
<dbReference type="Pfam" id="PF00168">
    <property type="entry name" value="C2"/>
    <property type="match status" value="2"/>
</dbReference>
<dbReference type="InterPro" id="IPR051634">
    <property type="entry name" value="Extended_Synaptotagmin"/>
</dbReference>
<feature type="domain" description="C2" evidence="16">
    <location>
        <begin position="249"/>
        <end position="374"/>
    </location>
</feature>
<comment type="similarity">
    <text evidence="3">Belongs to the extended synaptotagmin family.</text>
</comment>
<dbReference type="PROSITE" id="PS51847">
    <property type="entry name" value="SMP"/>
    <property type="match status" value="1"/>
</dbReference>
<dbReference type="Gene3D" id="2.60.40.150">
    <property type="entry name" value="C2 domain"/>
    <property type="match status" value="2"/>
</dbReference>
<keyword evidence="8" id="KW-0677">Repeat</keyword>
<keyword evidence="12" id="KW-0445">Lipid transport</keyword>
<dbReference type="InterPro" id="IPR031468">
    <property type="entry name" value="SMP_LBD"/>
</dbReference>
<name>A0A5S6QMU8_TRIMR</name>
<keyword evidence="11 15" id="KW-1133">Transmembrane helix</keyword>
<keyword evidence="13" id="KW-0446">Lipid-binding</keyword>
<keyword evidence="7" id="KW-0479">Metal-binding</keyword>
<evidence type="ECO:0000256" key="8">
    <source>
        <dbReference type="ARBA" id="ARBA00022737"/>
    </source>
</evidence>
<dbReference type="InterPro" id="IPR035892">
    <property type="entry name" value="C2_domain_sf"/>
</dbReference>
<keyword evidence="9" id="KW-0256">Endoplasmic reticulum</keyword>
<evidence type="ECO:0000256" key="5">
    <source>
        <dbReference type="ARBA" id="ARBA00022475"/>
    </source>
</evidence>
<dbReference type="Pfam" id="PF17047">
    <property type="entry name" value="SMP_LBD"/>
    <property type="match status" value="1"/>
</dbReference>
<dbReference type="GO" id="GO:0005544">
    <property type="term" value="F:calcium-dependent phospholipid binding"/>
    <property type="evidence" value="ECO:0007669"/>
    <property type="project" value="TreeGrafter"/>
</dbReference>
<evidence type="ECO:0000256" key="11">
    <source>
        <dbReference type="ARBA" id="ARBA00022989"/>
    </source>
</evidence>
<keyword evidence="18" id="KW-1185">Reference proteome</keyword>
<evidence type="ECO:0000256" key="10">
    <source>
        <dbReference type="ARBA" id="ARBA00022837"/>
    </source>
</evidence>
<organism evidence="18 19">
    <name type="scientific">Trichuris muris</name>
    <name type="common">Mouse whipworm</name>
    <dbReference type="NCBI Taxonomy" id="70415"/>
    <lineage>
        <taxon>Eukaryota</taxon>
        <taxon>Metazoa</taxon>
        <taxon>Ecdysozoa</taxon>
        <taxon>Nematoda</taxon>
        <taxon>Enoplea</taxon>
        <taxon>Dorylaimia</taxon>
        <taxon>Trichinellida</taxon>
        <taxon>Trichuridae</taxon>
        <taxon>Trichuris</taxon>
    </lineage>
</organism>
<evidence type="ECO:0000256" key="2">
    <source>
        <dbReference type="ARBA" id="ARBA00004477"/>
    </source>
</evidence>
<dbReference type="PANTHER" id="PTHR45761">
    <property type="entry name" value="EXTENDED SYNAPTOTAGMIN-LIKE PROTEIN 2, ISOFORM C"/>
    <property type="match status" value="1"/>
</dbReference>
<keyword evidence="14 15" id="KW-0472">Membrane</keyword>
<dbReference type="SMART" id="SM00239">
    <property type="entry name" value="C2"/>
    <property type="match status" value="2"/>
</dbReference>
<feature type="domain" description="C2" evidence="16">
    <location>
        <begin position="400"/>
        <end position="514"/>
    </location>
</feature>
<dbReference type="GO" id="GO:0035091">
    <property type="term" value="F:phosphatidylinositol binding"/>
    <property type="evidence" value="ECO:0007669"/>
    <property type="project" value="TreeGrafter"/>
</dbReference>
<evidence type="ECO:0000259" key="17">
    <source>
        <dbReference type="PROSITE" id="PS51847"/>
    </source>
</evidence>
<evidence type="ECO:0000313" key="18">
    <source>
        <dbReference type="Proteomes" id="UP000046395"/>
    </source>
</evidence>
<dbReference type="CDD" id="cd04050">
    <property type="entry name" value="C2B_Synaptotagmin-like"/>
    <property type="match status" value="1"/>
</dbReference>
<dbReference type="GO" id="GO:0031210">
    <property type="term" value="F:phosphatidylcholine binding"/>
    <property type="evidence" value="ECO:0007669"/>
    <property type="project" value="TreeGrafter"/>
</dbReference>
<dbReference type="SUPFAM" id="SSF49562">
    <property type="entry name" value="C2 domain (Calcium/lipid-binding domain, CaLB)"/>
    <property type="match status" value="2"/>
</dbReference>
<dbReference type="GO" id="GO:0006869">
    <property type="term" value="P:lipid transport"/>
    <property type="evidence" value="ECO:0007669"/>
    <property type="project" value="UniProtKB-KW"/>
</dbReference>
<keyword evidence="5" id="KW-1003">Cell membrane</keyword>
<evidence type="ECO:0000256" key="15">
    <source>
        <dbReference type="SAM" id="Phobius"/>
    </source>
</evidence>
<dbReference type="WBParaSite" id="TMUE_2000008523.1">
    <property type="protein sequence ID" value="TMUE_2000008523.1"/>
    <property type="gene ID" value="WBGene00300307"/>
</dbReference>
<proteinExistence type="inferred from homology"/>
<dbReference type="InterPro" id="IPR039010">
    <property type="entry name" value="Synaptotagmin_SMP"/>
</dbReference>
<dbReference type="InterPro" id="IPR037749">
    <property type="entry name" value="Ext_Synaptotagmin_C2B"/>
</dbReference>
<dbReference type="FunFam" id="2.60.40.150:FF:000025">
    <property type="entry name" value="Extended synaptotagmin 2"/>
    <property type="match status" value="1"/>
</dbReference>
<protein>
    <submittedName>
        <fullName evidence="19">C2 domain-containing protein</fullName>
    </submittedName>
</protein>
<dbReference type="PROSITE" id="PS50004">
    <property type="entry name" value="C2"/>
    <property type="match status" value="2"/>
</dbReference>
<evidence type="ECO:0000256" key="7">
    <source>
        <dbReference type="ARBA" id="ARBA00022723"/>
    </source>
</evidence>
<evidence type="ECO:0000256" key="13">
    <source>
        <dbReference type="ARBA" id="ARBA00023121"/>
    </source>
</evidence>
<evidence type="ECO:0000256" key="9">
    <source>
        <dbReference type="ARBA" id="ARBA00022824"/>
    </source>
</evidence>
<sequence length="544" mass="61740">MTNGYALVSSTAALFICWLFGRLGFSVVWLFAFLIFNVAKKLLRDEKDQRLVAHQALAVQEKATVKAKLKDLPPWVQFPDVERVDFLNTFIAQAWPGICDFATRFLKEQIEPQIKENLPRSFRSFRFESIDLGDIPPRIGGVKMYKENIGREQCIMDVDIAYAGDCSLMVAVGCFNAGVEELEFQGRLRCLLKPLICEPPWFGSFSIFFLDEPAFDFKLNGLGEFMDFPGLTRALKSVVNSQIASLCVLPNEIVIPVVKNVDMAAASMIEPEGVIRMGIICAKDLEDKDNLLKGKSDPYVRTSVGCQIYKTKTIDNDLNPVWNEQTDAIVELSSGQRLEIEVYDEDPGAQDEILGNIDLSLDYLREKRFISDWFQLGGVKHGSLKLSFYWFSLSKSVSDFSGQSLPQAGYKPERLSHALLMVYIDSVKNLPCIRKNFEPSPYVEVSIGSDVFKTRQRMKTTNPVFQQKFDFLVKSVEFDQLRLEAKDKNSKRSLGEVMIPIRNIAKEPDMELNKRTWQLALGPHMSPIVLTLKLRAFKYIPPED</sequence>
<feature type="domain" description="SMP-LTD" evidence="17">
    <location>
        <begin position="80"/>
        <end position="258"/>
    </location>
</feature>
<dbReference type="STRING" id="70415.A0A5S6QMU8"/>
<dbReference type="PANTHER" id="PTHR45761:SF1">
    <property type="entry name" value="EXTENDED SYNAPTOTAGMIN-LIKE PROTEIN 2, ISOFORM C"/>
    <property type="match status" value="1"/>
</dbReference>
<dbReference type="GO" id="GO:0005789">
    <property type="term" value="C:endoplasmic reticulum membrane"/>
    <property type="evidence" value="ECO:0007669"/>
    <property type="project" value="UniProtKB-SubCell"/>
</dbReference>
<evidence type="ECO:0000256" key="3">
    <source>
        <dbReference type="ARBA" id="ARBA00005867"/>
    </source>
</evidence>
<accession>A0A5S6QMU8</accession>
<keyword evidence="10" id="KW-0106">Calcium</keyword>
<evidence type="ECO:0000256" key="12">
    <source>
        <dbReference type="ARBA" id="ARBA00023055"/>
    </source>
</evidence>
<dbReference type="CDD" id="cd21670">
    <property type="entry name" value="SMP_ESyt"/>
    <property type="match status" value="1"/>
</dbReference>
<evidence type="ECO:0000256" key="6">
    <source>
        <dbReference type="ARBA" id="ARBA00022692"/>
    </source>
</evidence>
<dbReference type="Proteomes" id="UP000046395">
    <property type="component" value="Unassembled WGS sequence"/>
</dbReference>
<evidence type="ECO:0000313" key="19">
    <source>
        <dbReference type="WBParaSite" id="TMUE_2000008523.1"/>
    </source>
</evidence>
<comment type="subcellular location">
    <subcellularLocation>
        <location evidence="1">Cell membrane</location>
        <topology evidence="1">Peripheral membrane protein</topology>
    </subcellularLocation>
    <subcellularLocation>
        <location evidence="2">Endoplasmic reticulum membrane</location>
        <topology evidence="2">Multi-pass membrane protein</topology>
    </subcellularLocation>
</comment>
<evidence type="ECO:0000256" key="1">
    <source>
        <dbReference type="ARBA" id="ARBA00004202"/>
    </source>
</evidence>
<dbReference type="GO" id="GO:0005886">
    <property type="term" value="C:plasma membrane"/>
    <property type="evidence" value="ECO:0007669"/>
    <property type="project" value="UniProtKB-SubCell"/>
</dbReference>
<keyword evidence="4" id="KW-0813">Transport</keyword>
<dbReference type="AlphaFoldDB" id="A0A5S6QMU8"/>
<feature type="transmembrane region" description="Helical" evidence="15">
    <location>
        <begin position="12"/>
        <end position="39"/>
    </location>
</feature>
<dbReference type="InterPro" id="IPR000008">
    <property type="entry name" value="C2_dom"/>
</dbReference>
<evidence type="ECO:0000259" key="16">
    <source>
        <dbReference type="PROSITE" id="PS50004"/>
    </source>
</evidence>